<keyword evidence="1" id="KW-0472">Membrane</keyword>
<feature type="transmembrane region" description="Helical" evidence="1">
    <location>
        <begin position="95"/>
        <end position="115"/>
    </location>
</feature>
<feature type="transmembrane region" description="Helical" evidence="1">
    <location>
        <begin position="162"/>
        <end position="182"/>
    </location>
</feature>
<keyword evidence="1" id="KW-0812">Transmembrane</keyword>
<dbReference type="STRING" id="589924.Ferp_0330"/>
<accession>D3S2H9</accession>
<sequence>MSIANFLLPMLAFAGVSLYTFNFLSRNFGWEAKQSEVSRMDVAKWSIYGAIVPFWIELTVILSFKDVLFSTAISIAAGIFLPLLYSAFRTRGIPFFPVPVIITAAAFTAFLHLYTPPPPENWSEYFDIGMRAEEFLQFYLWTSPPWIVGFAYARVNPRRNSALIPVIFIAYLVSTILMLPFFSRAGFLITNAIIYSTTLAVLAAIIWRVGR</sequence>
<dbReference type="HOGENOM" id="CLU_1302583_0_0_2"/>
<proteinExistence type="predicted"/>
<feature type="transmembrane region" description="Helical" evidence="1">
    <location>
        <begin position="6"/>
        <end position="24"/>
    </location>
</feature>
<dbReference type="PaxDb" id="589924-Ferp_0330"/>
<reference evidence="3" key="1">
    <citation type="submission" date="2010-02" db="EMBL/GenBank/DDBJ databases">
        <title>Complete sequence of Ferroglobus placidus DSM 10642.</title>
        <authorList>
            <consortium name="US DOE Joint Genome Institute"/>
            <person name="Lucas S."/>
            <person name="Copeland A."/>
            <person name="Lapidus A."/>
            <person name="Cheng J.-F."/>
            <person name="Bruce D."/>
            <person name="Goodwin L."/>
            <person name="Pitluck S."/>
            <person name="Saunders E."/>
            <person name="Brettin T."/>
            <person name="Detter J.C."/>
            <person name="Han C."/>
            <person name="Tapia R."/>
            <person name="Larimer F."/>
            <person name="Land M."/>
            <person name="Hauser L."/>
            <person name="Kyrpides N."/>
            <person name="Ivanova N."/>
            <person name="Holmes D."/>
            <person name="Lovley D."/>
            <person name="Kyrpides N."/>
            <person name="Anderson I.J."/>
            <person name="Woyke T."/>
        </authorList>
    </citation>
    <scope>NUCLEOTIDE SEQUENCE [LARGE SCALE GENOMIC DNA]</scope>
    <source>
        <strain evidence="3">DSM 10642 / AEDII12DO</strain>
    </source>
</reference>
<evidence type="ECO:0000313" key="3">
    <source>
        <dbReference type="Proteomes" id="UP000002613"/>
    </source>
</evidence>
<dbReference type="GeneID" id="8777828"/>
<feature type="transmembrane region" description="Helical" evidence="1">
    <location>
        <begin position="135"/>
        <end position="155"/>
    </location>
</feature>
<protein>
    <submittedName>
        <fullName evidence="2">Uncharacterized protein</fullName>
    </submittedName>
</protein>
<dbReference type="EMBL" id="CP001899">
    <property type="protein sequence ID" value="ADC64509.1"/>
    <property type="molecule type" value="Genomic_DNA"/>
</dbReference>
<feature type="transmembrane region" description="Helical" evidence="1">
    <location>
        <begin position="45"/>
        <end position="62"/>
    </location>
</feature>
<reference evidence="2 3" key="2">
    <citation type="journal article" date="2011" name="Stand. Genomic Sci.">
        <title>Complete genome sequence of Ferroglobus placidus AEDII12DO.</title>
        <authorList>
            <person name="Anderson I."/>
            <person name="Risso C."/>
            <person name="Holmes D."/>
            <person name="Lucas S."/>
            <person name="Copeland A."/>
            <person name="Lapidus A."/>
            <person name="Cheng J.F."/>
            <person name="Bruce D."/>
            <person name="Goodwin L."/>
            <person name="Pitluck S."/>
            <person name="Saunders E."/>
            <person name="Brettin T."/>
            <person name="Detter J.C."/>
            <person name="Han C."/>
            <person name="Tapia R."/>
            <person name="Larimer F."/>
            <person name="Land M."/>
            <person name="Hauser L."/>
            <person name="Woyke T."/>
            <person name="Lovley D."/>
            <person name="Kyrpides N."/>
            <person name="Ivanova N."/>
        </authorList>
    </citation>
    <scope>NUCLEOTIDE SEQUENCE [LARGE SCALE GENOMIC DNA]</scope>
    <source>
        <strain evidence="3">DSM 10642 / AEDII12DO</strain>
    </source>
</reference>
<evidence type="ECO:0000313" key="2">
    <source>
        <dbReference type="EMBL" id="ADC64509.1"/>
    </source>
</evidence>
<name>D3S2H9_FERPA</name>
<dbReference type="KEGG" id="fpl:Ferp_0330"/>
<dbReference type="RefSeq" id="WP_012964856.1">
    <property type="nucleotide sequence ID" value="NC_013849.1"/>
</dbReference>
<feature type="transmembrane region" description="Helical" evidence="1">
    <location>
        <begin position="68"/>
        <end position="88"/>
    </location>
</feature>
<organism evidence="2 3">
    <name type="scientific">Ferroglobus placidus (strain DSM 10642 / AEDII12DO)</name>
    <dbReference type="NCBI Taxonomy" id="589924"/>
    <lineage>
        <taxon>Archaea</taxon>
        <taxon>Methanobacteriati</taxon>
        <taxon>Methanobacteriota</taxon>
        <taxon>Archaeoglobi</taxon>
        <taxon>Archaeoglobales</taxon>
        <taxon>Archaeoglobaceae</taxon>
        <taxon>Ferroglobus</taxon>
    </lineage>
</organism>
<gene>
    <name evidence="2" type="ordered locus">Ferp_0330</name>
</gene>
<keyword evidence="3" id="KW-1185">Reference proteome</keyword>
<dbReference type="AlphaFoldDB" id="D3S2H9"/>
<dbReference type="Proteomes" id="UP000002613">
    <property type="component" value="Chromosome"/>
</dbReference>
<feature type="transmembrane region" description="Helical" evidence="1">
    <location>
        <begin position="188"/>
        <end position="207"/>
    </location>
</feature>
<keyword evidence="1" id="KW-1133">Transmembrane helix</keyword>
<evidence type="ECO:0000256" key="1">
    <source>
        <dbReference type="SAM" id="Phobius"/>
    </source>
</evidence>